<evidence type="ECO:0008006" key="4">
    <source>
        <dbReference type="Google" id="ProtNLM"/>
    </source>
</evidence>
<evidence type="ECO:0000256" key="1">
    <source>
        <dbReference type="SAM" id="MobiDB-lite"/>
    </source>
</evidence>
<evidence type="ECO:0000313" key="3">
    <source>
        <dbReference type="Proteomes" id="UP000233783"/>
    </source>
</evidence>
<dbReference type="EMBL" id="PCHB01000004">
    <property type="protein sequence ID" value="PKU98294.1"/>
    <property type="molecule type" value="Genomic_DNA"/>
</dbReference>
<accession>A0A2N3QYQ3</accession>
<gene>
    <name evidence="2" type="ORF">CQR56_0288</name>
</gene>
<dbReference type="AlphaFoldDB" id="A0A2N3QYQ3"/>
<evidence type="ECO:0000313" key="2">
    <source>
        <dbReference type="EMBL" id="PKU98294.1"/>
    </source>
</evidence>
<protein>
    <recommendedName>
        <fullName evidence="4">CTP synthase</fullName>
    </recommendedName>
</protein>
<name>A0A2N3QYQ3_9BIFI</name>
<sequence>MQEGEENRGYRRGCPRALKTNSPTDLGTAHCRNHAHGMWVDYRTVRATLRQRTVLIVCNTRGNYADSRHIHRLWSASGEYCVVGGVRVTTPARTAAVCANSMQFMAAMEVMCCALRNGTSSTEIIACATREGLMNANAQSVFRFATPFAENGGEARALAAMILCGFEPPAQQVEFVDPQTGKRYRVDFLWRTGDGWIVVVELDGLVKYRDPQMMDGRTLGGVIDDERERSEGLKRAGVDVIVCIQMDDLHDLEGLKQRLARAGVPLRRR</sequence>
<proteinExistence type="predicted"/>
<reference evidence="2 3" key="1">
    <citation type="submission" date="2017-10" db="EMBL/GenBank/DDBJ databases">
        <title>Bifidobacterium genomics.</title>
        <authorList>
            <person name="Lugli G.A."/>
            <person name="Milani C."/>
            <person name="Mancabelli L."/>
        </authorList>
    </citation>
    <scope>NUCLEOTIDE SEQUENCE [LARGE SCALE GENOMIC DNA]</scope>
    <source>
        <strain evidence="2 3">1744B</strain>
    </source>
</reference>
<organism evidence="2 3">
    <name type="scientific">Bifidobacterium pseudolongum subsp. globosum</name>
    <dbReference type="NCBI Taxonomy" id="1690"/>
    <lineage>
        <taxon>Bacteria</taxon>
        <taxon>Bacillati</taxon>
        <taxon>Actinomycetota</taxon>
        <taxon>Actinomycetes</taxon>
        <taxon>Bifidobacteriales</taxon>
        <taxon>Bifidobacteriaceae</taxon>
        <taxon>Bifidobacterium</taxon>
    </lineage>
</organism>
<feature type="region of interest" description="Disordered" evidence="1">
    <location>
        <begin position="1"/>
        <end position="21"/>
    </location>
</feature>
<comment type="caution">
    <text evidence="2">The sequence shown here is derived from an EMBL/GenBank/DDBJ whole genome shotgun (WGS) entry which is preliminary data.</text>
</comment>
<dbReference type="Proteomes" id="UP000233783">
    <property type="component" value="Unassembled WGS sequence"/>
</dbReference>